<dbReference type="AlphaFoldDB" id="A0A378TRZ0"/>
<dbReference type="EC" id="1.1.1.22" evidence="6"/>
<dbReference type="SUPFAM" id="SSF52413">
    <property type="entry name" value="UDP-glucose/GDP-mannose dehydrogenase C-terminal domain"/>
    <property type="match status" value="1"/>
</dbReference>
<evidence type="ECO:0000256" key="3">
    <source>
        <dbReference type="ARBA" id="ARBA00023027"/>
    </source>
</evidence>
<dbReference type="PANTHER" id="PTHR43491">
    <property type="entry name" value="UDP-N-ACETYL-D-MANNOSAMINE DEHYDROGENASE"/>
    <property type="match status" value="1"/>
</dbReference>
<feature type="domain" description="UDP-glucose/GDP-mannose dehydrogenase C-terminal" evidence="5">
    <location>
        <begin position="344"/>
        <end position="446"/>
    </location>
</feature>
<dbReference type="InterPro" id="IPR036220">
    <property type="entry name" value="UDP-Glc/GDP-Man_DH_C_sf"/>
</dbReference>
<dbReference type="GO" id="GO:0000271">
    <property type="term" value="P:polysaccharide biosynthetic process"/>
    <property type="evidence" value="ECO:0007669"/>
    <property type="project" value="InterPro"/>
</dbReference>
<dbReference type="Pfam" id="PF03721">
    <property type="entry name" value="UDPG_MGDP_dh_N"/>
    <property type="match status" value="1"/>
</dbReference>
<dbReference type="InterPro" id="IPR008927">
    <property type="entry name" value="6-PGluconate_DH-like_C_sf"/>
</dbReference>
<dbReference type="SUPFAM" id="SSF51735">
    <property type="entry name" value="NAD(P)-binding Rossmann-fold domains"/>
    <property type="match status" value="1"/>
</dbReference>
<evidence type="ECO:0000256" key="4">
    <source>
        <dbReference type="PIRNR" id="PIRNR000124"/>
    </source>
</evidence>
<dbReference type="NCBIfam" id="TIGR03026">
    <property type="entry name" value="NDP-sugDHase"/>
    <property type="match status" value="1"/>
</dbReference>
<dbReference type="InterPro" id="IPR028359">
    <property type="entry name" value="UDP_ManNAc/GlcNAc_DH"/>
</dbReference>
<reference evidence="6 7" key="1">
    <citation type="submission" date="2018-06" db="EMBL/GenBank/DDBJ databases">
        <authorList>
            <consortium name="Pathogen Informatics"/>
            <person name="Doyle S."/>
        </authorList>
    </citation>
    <scope>NUCLEOTIDE SEQUENCE [LARGE SCALE GENOMIC DNA]</scope>
    <source>
        <strain evidence="6 7">NCTC10821</strain>
    </source>
</reference>
<proteinExistence type="inferred from homology"/>
<accession>A0A378TRZ0</accession>
<dbReference type="GO" id="GO:0016628">
    <property type="term" value="F:oxidoreductase activity, acting on the CH-CH group of donors, NAD or NADP as acceptor"/>
    <property type="evidence" value="ECO:0007669"/>
    <property type="project" value="InterPro"/>
</dbReference>
<name>A0A378TRZ0_9MYCO</name>
<dbReference type="SMART" id="SM00984">
    <property type="entry name" value="UDPG_MGDP_dh_C"/>
    <property type="match status" value="1"/>
</dbReference>
<dbReference type="InterPro" id="IPR001732">
    <property type="entry name" value="UDP-Glc/GDP-Man_DH_N"/>
</dbReference>
<evidence type="ECO:0000313" key="6">
    <source>
        <dbReference type="EMBL" id="STZ62406.1"/>
    </source>
</evidence>
<dbReference type="SUPFAM" id="SSF48179">
    <property type="entry name" value="6-phosphogluconate dehydrogenase C-terminal domain-like"/>
    <property type="match status" value="1"/>
</dbReference>
<evidence type="ECO:0000313" key="7">
    <source>
        <dbReference type="Proteomes" id="UP000254978"/>
    </source>
</evidence>
<keyword evidence="2 6" id="KW-0560">Oxidoreductase</keyword>
<dbReference type="Gene3D" id="3.40.50.720">
    <property type="entry name" value="NAD(P)-binding Rossmann-like Domain"/>
    <property type="match status" value="2"/>
</dbReference>
<dbReference type="InterPro" id="IPR014026">
    <property type="entry name" value="UDP-Glc/GDP-Man_DH_dimer"/>
</dbReference>
<evidence type="ECO:0000259" key="5">
    <source>
        <dbReference type="SMART" id="SM00984"/>
    </source>
</evidence>
<dbReference type="Pfam" id="PF00984">
    <property type="entry name" value="UDPG_MGDP_dh"/>
    <property type="match status" value="1"/>
</dbReference>
<comment type="similarity">
    <text evidence="1 4">Belongs to the UDP-glucose/GDP-mannose dehydrogenase family.</text>
</comment>
<dbReference type="InterPro" id="IPR017476">
    <property type="entry name" value="UDP-Glc/GDP-Man"/>
</dbReference>
<dbReference type="EMBL" id="UGQT01000001">
    <property type="protein sequence ID" value="STZ62406.1"/>
    <property type="molecule type" value="Genomic_DNA"/>
</dbReference>
<dbReference type="PANTHER" id="PTHR43491:SF2">
    <property type="entry name" value="UDP-N-ACETYL-D-MANNOSAMINE DEHYDROGENASE"/>
    <property type="match status" value="1"/>
</dbReference>
<organism evidence="6 7">
    <name type="scientific">Mycolicibacterium tokaiense</name>
    <dbReference type="NCBI Taxonomy" id="39695"/>
    <lineage>
        <taxon>Bacteria</taxon>
        <taxon>Bacillati</taxon>
        <taxon>Actinomycetota</taxon>
        <taxon>Actinomycetes</taxon>
        <taxon>Mycobacteriales</taxon>
        <taxon>Mycobacteriaceae</taxon>
        <taxon>Mycolicibacterium</taxon>
    </lineage>
</organism>
<keyword evidence="7" id="KW-1185">Reference proteome</keyword>
<dbReference type="GO" id="GO:0051287">
    <property type="term" value="F:NAD binding"/>
    <property type="evidence" value="ECO:0007669"/>
    <property type="project" value="InterPro"/>
</dbReference>
<keyword evidence="3" id="KW-0520">NAD</keyword>
<dbReference type="Pfam" id="PF03720">
    <property type="entry name" value="UDPG_MGDP_dh_C"/>
    <property type="match status" value="1"/>
</dbReference>
<dbReference type="PIRSF" id="PIRSF000124">
    <property type="entry name" value="UDPglc_GDPman_dh"/>
    <property type="match status" value="1"/>
</dbReference>
<dbReference type="PIRSF" id="PIRSF500136">
    <property type="entry name" value="UDP_ManNAc_DH"/>
    <property type="match status" value="1"/>
</dbReference>
<gene>
    <name evidence="6" type="primary">tuaD</name>
    <name evidence="6" type="ORF">NCTC10821_05975</name>
</gene>
<evidence type="ECO:0000256" key="2">
    <source>
        <dbReference type="ARBA" id="ARBA00023002"/>
    </source>
</evidence>
<dbReference type="InterPro" id="IPR014027">
    <property type="entry name" value="UDP-Glc/GDP-Man_DH_C"/>
</dbReference>
<dbReference type="Proteomes" id="UP000254978">
    <property type="component" value="Unassembled WGS sequence"/>
</dbReference>
<dbReference type="InterPro" id="IPR036291">
    <property type="entry name" value="NAD(P)-bd_dom_sf"/>
</dbReference>
<protein>
    <submittedName>
        <fullName evidence="6">Nucleotide sugar dehydrogenase</fullName>
        <ecNumber evidence="6">1.1.1.22</ecNumber>
    </submittedName>
</protein>
<evidence type="ECO:0000256" key="1">
    <source>
        <dbReference type="ARBA" id="ARBA00006601"/>
    </source>
</evidence>
<dbReference type="GO" id="GO:0003979">
    <property type="term" value="F:UDP-glucose 6-dehydrogenase activity"/>
    <property type="evidence" value="ECO:0007669"/>
    <property type="project" value="UniProtKB-EC"/>
</dbReference>
<sequence length="461" mass="49242">MVADGVFGRSDAEVDLLVRGMRSGIAVVGFGYIGTVIGAVLAERGWPVTGIDVRRHVVDQINEGRSTVPEPGLGDLVADSVRVGRLSATDDFSVIADNDFVIVTVGTPLGPDYEPIVDDITSAARAVAQHVRTGHLIILKSTVPPDTTEKLFLPILEEVSGLRAGIDFGLAFCPERLAEGQAIQELTSIPVVVGAVDERSARACATLWRHALGVESVIVDDPRTAEMVKLADNLWVDLNVALANELAKVCDRLGMDALQVIEAANTMPKGGREANILRPSMGVGGYCLTKDPWFVNHLGASVGLDLAIPRTSRTVNDTMPAYTFGLLTELLADQGKTLQHSKIAVLGIAFKNNTGDCRLTPTRFVLELLEQSGCQLTVHDPWVPEQEAHSVTTIPLTVDIESAVKDADAVVVLAGHRQFHQIPLVRMADLAAPGSVFLDGRNSFDPAAVRAAGFVYKGIGR</sequence>